<dbReference type="CDD" id="cd00118">
    <property type="entry name" value="LysM"/>
    <property type="match status" value="1"/>
</dbReference>
<keyword evidence="2" id="KW-0378">Hydrolase</keyword>
<dbReference type="Pfam" id="PF06737">
    <property type="entry name" value="Transglycosylas"/>
    <property type="match status" value="1"/>
</dbReference>
<dbReference type="InterPro" id="IPR023346">
    <property type="entry name" value="Lysozyme-like_dom_sf"/>
</dbReference>
<dbReference type="Pfam" id="PF01476">
    <property type="entry name" value="LysM"/>
    <property type="match status" value="1"/>
</dbReference>
<dbReference type="Gene3D" id="3.10.350.10">
    <property type="entry name" value="LysM domain"/>
    <property type="match status" value="1"/>
</dbReference>
<name>A0ABP4KYP3_9ACTN</name>
<evidence type="ECO:0000256" key="1">
    <source>
        <dbReference type="ARBA" id="ARBA00010830"/>
    </source>
</evidence>
<feature type="region of interest" description="Disordered" evidence="3">
    <location>
        <begin position="142"/>
        <end position="183"/>
    </location>
</feature>
<dbReference type="PANTHER" id="PTHR34700">
    <property type="entry name" value="POTASSIUM BINDING PROTEIN KBP"/>
    <property type="match status" value="1"/>
</dbReference>
<evidence type="ECO:0000256" key="2">
    <source>
        <dbReference type="ARBA" id="ARBA00022801"/>
    </source>
</evidence>
<dbReference type="PROSITE" id="PS51782">
    <property type="entry name" value="LYSM"/>
    <property type="match status" value="1"/>
</dbReference>
<feature type="domain" description="LysM" evidence="4">
    <location>
        <begin position="180"/>
        <end position="227"/>
    </location>
</feature>
<comment type="caution">
    <text evidence="5">The sequence shown here is derived from an EMBL/GenBank/DDBJ whole genome shotgun (WGS) entry which is preliminary data.</text>
</comment>
<comment type="similarity">
    <text evidence="1">Belongs to the transglycosylase family. Rpf subfamily.</text>
</comment>
<feature type="compositionally biased region" description="Polar residues" evidence="3">
    <location>
        <begin position="18"/>
        <end position="27"/>
    </location>
</feature>
<dbReference type="EMBL" id="BAAAPF010000514">
    <property type="protein sequence ID" value="GAA1512943.1"/>
    <property type="molecule type" value="Genomic_DNA"/>
</dbReference>
<dbReference type="CDD" id="cd13925">
    <property type="entry name" value="RPF"/>
    <property type="match status" value="1"/>
</dbReference>
<evidence type="ECO:0000259" key="4">
    <source>
        <dbReference type="PROSITE" id="PS51782"/>
    </source>
</evidence>
<accession>A0ABP4KYP3</accession>
<protein>
    <submittedName>
        <fullName evidence="5">Resuscitation-promoting factor protein RpfA</fullName>
    </submittedName>
</protein>
<feature type="compositionally biased region" description="Basic and acidic residues" evidence="3">
    <location>
        <begin position="159"/>
        <end position="170"/>
    </location>
</feature>
<dbReference type="SMART" id="SM00257">
    <property type="entry name" value="LysM"/>
    <property type="match status" value="1"/>
</dbReference>
<dbReference type="SUPFAM" id="SSF53955">
    <property type="entry name" value="Lysozyme-like"/>
    <property type="match status" value="1"/>
</dbReference>
<organism evidence="5 6">
    <name type="scientific">Streptomyces synnematoformans</name>
    <dbReference type="NCBI Taxonomy" id="415721"/>
    <lineage>
        <taxon>Bacteria</taxon>
        <taxon>Bacillati</taxon>
        <taxon>Actinomycetota</taxon>
        <taxon>Actinomycetes</taxon>
        <taxon>Kitasatosporales</taxon>
        <taxon>Streptomycetaceae</taxon>
        <taxon>Streptomyces</taxon>
    </lineage>
</organism>
<dbReference type="Proteomes" id="UP001500443">
    <property type="component" value="Unassembled WGS sequence"/>
</dbReference>
<dbReference type="InterPro" id="IPR018392">
    <property type="entry name" value="LysM"/>
</dbReference>
<evidence type="ECO:0000313" key="6">
    <source>
        <dbReference type="Proteomes" id="UP001500443"/>
    </source>
</evidence>
<dbReference type="PANTHER" id="PTHR34700:SF4">
    <property type="entry name" value="PHAGE-LIKE ELEMENT PBSX PROTEIN XKDP"/>
    <property type="match status" value="1"/>
</dbReference>
<reference evidence="6" key="1">
    <citation type="journal article" date="2019" name="Int. J. Syst. Evol. Microbiol.">
        <title>The Global Catalogue of Microorganisms (GCM) 10K type strain sequencing project: providing services to taxonomists for standard genome sequencing and annotation.</title>
        <authorList>
            <consortium name="The Broad Institute Genomics Platform"/>
            <consortium name="The Broad Institute Genome Sequencing Center for Infectious Disease"/>
            <person name="Wu L."/>
            <person name="Ma J."/>
        </authorList>
    </citation>
    <scope>NUCLEOTIDE SEQUENCE [LARGE SCALE GENOMIC DNA]</scope>
    <source>
        <strain evidence="6">JCM 15481</strain>
    </source>
</reference>
<dbReference type="InterPro" id="IPR052196">
    <property type="entry name" value="Bact_Kbp"/>
</dbReference>
<evidence type="ECO:0000256" key="3">
    <source>
        <dbReference type="SAM" id="MobiDB-lite"/>
    </source>
</evidence>
<evidence type="ECO:0000313" key="5">
    <source>
        <dbReference type="EMBL" id="GAA1512943.1"/>
    </source>
</evidence>
<keyword evidence="6" id="KW-1185">Reference proteome</keyword>
<dbReference type="InterPro" id="IPR010618">
    <property type="entry name" value="RPF"/>
</dbReference>
<sequence>MPFPKGDIRATRSDRTTSEAGTTISTSRTRRNAAVVTGAAALLTPLALLATAAPAGAADSGVWDRIAQCESGGDWSINTGNGYYGGLQFAASTWEAYGGTAYAPTADRASREQQIAVATKVQAAQGWGAWPHCSVQAGAAGEAPAVNAPATGEPSAPAERTEPRADRDQGQRQPLRRGDGNYTVRAGDTLSRIAAAHGTPWREVYEANRDVIGGDPDVILPGQRLHV</sequence>
<dbReference type="Gene3D" id="1.10.530.10">
    <property type="match status" value="1"/>
</dbReference>
<dbReference type="RefSeq" id="WP_344295824.1">
    <property type="nucleotide sequence ID" value="NZ_BAAAPF010000514.1"/>
</dbReference>
<dbReference type="SUPFAM" id="SSF54106">
    <property type="entry name" value="LysM domain"/>
    <property type="match status" value="1"/>
</dbReference>
<gene>
    <name evidence="5" type="primary">rpfA_2</name>
    <name evidence="5" type="ORF">GCM10009802_66210</name>
</gene>
<proteinExistence type="inferred from homology"/>
<dbReference type="InterPro" id="IPR036779">
    <property type="entry name" value="LysM_dom_sf"/>
</dbReference>
<feature type="compositionally biased region" description="Basic and acidic residues" evidence="3">
    <location>
        <begin position="1"/>
        <end position="17"/>
    </location>
</feature>
<feature type="region of interest" description="Disordered" evidence="3">
    <location>
        <begin position="1"/>
        <end position="27"/>
    </location>
</feature>